<sequence>MSPQEVETGRVDADPATRSMGIAPEAVGAPDAVEHEKTLSGRERLRQAISVPRGSGIEWVRPTEFFTRAGASASGRGIDYTAALSQTSRSAAWAGMRTVGSKARNLPPLSSFGRGGHTAPTPARTSVGMS</sequence>
<evidence type="ECO:0000256" key="1">
    <source>
        <dbReference type="SAM" id="MobiDB-lite"/>
    </source>
</evidence>
<evidence type="ECO:0000313" key="3">
    <source>
        <dbReference type="Proteomes" id="UP000460157"/>
    </source>
</evidence>
<comment type="caution">
    <text evidence="2">The sequence shown here is derived from an EMBL/GenBank/DDBJ whole genome shotgun (WGS) entry which is preliminary data.</text>
</comment>
<accession>A0A7K1ULV7</accession>
<keyword evidence="3" id="KW-1185">Reference proteome</keyword>
<feature type="region of interest" description="Disordered" evidence="1">
    <location>
        <begin position="104"/>
        <end position="130"/>
    </location>
</feature>
<dbReference type="OrthoDB" id="3732531at2"/>
<dbReference type="Proteomes" id="UP000460157">
    <property type="component" value="Unassembled WGS sequence"/>
</dbReference>
<reference evidence="2 3" key="1">
    <citation type="submission" date="2019-12" db="EMBL/GenBank/DDBJ databases">
        <title>Nesterenkonia muleiensis sp. nov., a novel actinobacterium isolated from sap of Populus euphratica.</title>
        <authorList>
            <person name="Wang R."/>
        </authorList>
    </citation>
    <scope>NUCLEOTIDE SEQUENCE [LARGE SCALE GENOMIC DNA]</scope>
    <source>
        <strain evidence="2 3">F10</strain>
    </source>
</reference>
<protein>
    <submittedName>
        <fullName evidence="2">Uncharacterized protein</fullName>
    </submittedName>
</protein>
<dbReference type="RefSeq" id="WP_157325404.1">
    <property type="nucleotide sequence ID" value="NZ_BMFX01000013.1"/>
</dbReference>
<gene>
    <name evidence="2" type="ORF">GNZ21_14010</name>
</gene>
<proteinExistence type="predicted"/>
<evidence type="ECO:0000313" key="2">
    <source>
        <dbReference type="EMBL" id="MVT27450.1"/>
    </source>
</evidence>
<dbReference type="AlphaFoldDB" id="A0A7K1ULV7"/>
<feature type="region of interest" description="Disordered" evidence="1">
    <location>
        <begin position="1"/>
        <end position="41"/>
    </location>
</feature>
<organism evidence="2 3">
    <name type="scientific">Nesterenkonia alkaliphila</name>
    <dbReference type="NCBI Taxonomy" id="1463631"/>
    <lineage>
        <taxon>Bacteria</taxon>
        <taxon>Bacillati</taxon>
        <taxon>Actinomycetota</taxon>
        <taxon>Actinomycetes</taxon>
        <taxon>Micrococcales</taxon>
        <taxon>Micrococcaceae</taxon>
        <taxon>Nesterenkonia</taxon>
    </lineage>
</organism>
<dbReference type="EMBL" id="WRPM01000098">
    <property type="protein sequence ID" value="MVT27450.1"/>
    <property type="molecule type" value="Genomic_DNA"/>
</dbReference>
<name>A0A7K1ULV7_9MICC</name>
<feature type="compositionally biased region" description="Basic and acidic residues" evidence="1">
    <location>
        <begin position="32"/>
        <end position="41"/>
    </location>
</feature>